<dbReference type="EMBL" id="MTSM01000010">
    <property type="protein sequence ID" value="OPX55308.1"/>
    <property type="molecule type" value="Genomic_DNA"/>
</dbReference>
<dbReference type="Pfam" id="PF00072">
    <property type="entry name" value="Response_reg"/>
    <property type="match status" value="1"/>
</dbReference>
<evidence type="ECO:0000259" key="2">
    <source>
        <dbReference type="PROSITE" id="PS50110"/>
    </source>
</evidence>
<dbReference type="SUPFAM" id="SSF55785">
    <property type="entry name" value="PYP-like sensor domain (PAS domain)"/>
    <property type="match status" value="2"/>
</dbReference>
<dbReference type="NCBIfam" id="TIGR00254">
    <property type="entry name" value="GGDEF"/>
    <property type="match status" value="1"/>
</dbReference>
<proteinExistence type="predicted"/>
<dbReference type="CDD" id="cd01949">
    <property type="entry name" value="GGDEF"/>
    <property type="match status" value="1"/>
</dbReference>
<dbReference type="Proteomes" id="UP000191418">
    <property type="component" value="Unassembled WGS sequence"/>
</dbReference>
<sequence length="547" mass="61246">MERKANILIAEDDVVTQLMLSRFISQQGYTPICASDGDEALRLSSQHQIDLALLDANMPLKDGFTCCKILYEQHGDLLPVLMVTALEDEDSIDRAFNAGAVDFIAKPINWAVLRNRLKYLLKMRSDRLALQTSEARKAALINHAIDSIISVNSHGRIINFNPASEAIFGYEETEVVDVYKIDRLLPDYTQLVYRMLVNTHLTQVKKNQRHETLAIDKNGNAFTVEVVLSQAVSNNEVITTVMLHDITERKKHEEELQLAATVFNFCNEGIMITNQDNIVEAVNPSFTEITGYTLEEVIGKNPKLLNSGSHSQDFYDKMWQSICNEGGWQGEIINKKKDGSQYNEWLSIRTVKTHANKQPQRYVAIFSDITQRKAAEYKVWWQAHYDSLTGLPNRSLFMQTLSSAMLEEQPLSLMFIDLDGFKAVNDHQGHASGDVVLQKVAKRLQNELPESALVARLGGDEFTVLLKGAHSEVQLLEIGHLLVASISQPYLLSASTSAHISASIGIASYPRHGTHIDELINAADQMMYEVKLNGKSSVRLASTTVID</sequence>
<dbReference type="STRING" id="64969.SAMN02745127_01641"/>
<dbReference type="InterPro" id="IPR029787">
    <property type="entry name" value="Nucleotide_cyclase"/>
</dbReference>
<evidence type="ECO:0000259" key="4">
    <source>
        <dbReference type="PROSITE" id="PS50887"/>
    </source>
</evidence>
<dbReference type="InterPro" id="IPR052163">
    <property type="entry name" value="DGC-Regulatory_Protein"/>
</dbReference>
<dbReference type="SMART" id="SM00267">
    <property type="entry name" value="GGDEF"/>
    <property type="match status" value="1"/>
</dbReference>
<organism evidence="5 6">
    <name type="scientific">Oceanospirillum multiglobuliferum</name>
    <dbReference type="NCBI Taxonomy" id="64969"/>
    <lineage>
        <taxon>Bacteria</taxon>
        <taxon>Pseudomonadati</taxon>
        <taxon>Pseudomonadota</taxon>
        <taxon>Gammaproteobacteria</taxon>
        <taxon>Oceanospirillales</taxon>
        <taxon>Oceanospirillaceae</taxon>
        <taxon>Oceanospirillum</taxon>
    </lineage>
</organism>
<evidence type="ECO:0000259" key="3">
    <source>
        <dbReference type="PROSITE" id="PS50112"/>
    </source>
</evidence>
<dbReference type="AlphaFoldDB" id="A0A1T4PVB2"/>
<dbReference type="OrthoDB" id="9812260at2"/>
<dbReference type="SUPFAM" id="SSF55073">
    <property type="entry name" value="Nucleotide cyclase"/>
    <property type="match status" value="1"/>
</dbReference>
<dbReference type="RefSeq" id="WP_078745236.1">
    <property type="nucleotide sequence ID" value="NZ_FUXG01000009.1"/>
</dbReference>
<accession>A0A1T4PVB2</accession>
<evidence type="ECO:0000313" key="5">
    <source>
        <dbReference type="EMBL" id="OPX55308.1"/>
    </source>
</evidence>
<evidence type="ECO:0008006" key="7">
    <source>
        <dbReference type="Google" id="ProtNLM"/>
    </source>
</evidence>
<dbReference type="PROSITE" id="PS50887">
    <property type="entry name" value="GGDEF"/>
    <property type="match status" value="1"/>
</dbReference>
<feature type="domain" description="PAS" evidence="3">
    <location>
        <begin position="133"/>
        <end position="208"/>
    </location>
</feature>
<dbReference type="SMART" id="SM00086">
    <property type="entry name" value="PAC"/>
    <property type="match status" value="2"/>
</dbReference>
<feature type="domain" description="Response regulatory" evidence="2">
    <location>
        <begin position="6"/>
        <end position="121"/>
    </location>
</feature>
<dbReference type="PANTHER" id="PTHR46663:SF3">
    <property type="entry name" value="SLL0267 PROTEIN"/>
    <property type="match status" value="1"/>
</dbReference>
<evidence type="ECO:0000256" key="1">
    <source>
        <dbReference type="PROSITE-ProRule" id="PRU00169"/>
    </source>
</evidence>
<dbReference type="Gene3D" id="3.30.450.20">
    <property type="entry name" value="PAS domain"/>
    <property type="match status" value="2"/>
</dbReference>
<protein>
    <recommendedName>
        <fullName evidence="7">Diguanylate cyclase</fullName>
    </recommendedName>
</protein>
<dbReference type="CDD" id="cd00130">
    <property type="entry name" value="PAS"/>
    <property type="match status" value="2"/>
</dbReference>
<dbReference type="Gene3D" id="3.30.70.270">
    <property type="match status" value="1"/>
</dbReference>
<evidence type="ECO:0000313" key="6">
    <source>
        <dbReference type="Proteomes" id="UP000191418"/>
    </source>
</evidence>
<dbReference type="NCBIfam" id="TIGR00229">
    <property type="entry name" value="sensory_box"/>
    <property type="match status" value="2"/>
</dbReference>
<feature type="domain" description="GGDEF" evidence="4">
    <location>
        <begin position="409"/>
        <end position="543"/>
    </location>
</feature>
<dbReference type="PANTHER" id="PTHR46663">
    <property type="entry name" value="DIGUANYLATE CYCLASE DGCT-RELATED"/>
    <property type="match status" value="1"/>
</dbReference>
<dbReference type="GO" id="GO:0000160">
    <property type="term" value="P:phosphorelay signal transduction system"/>
    <property type="evidence" value="ECO:0007669"/>
    <property type="project" value="InterPro"/>
</dbReference>
<dbReference type="Pfam" id="PF00990">
    <property type="entry name" value="GGDEF"/>
    <property type="match status" value="1"/>
</dbReference>
<dbReference type="SUPFAM" id="SSF52172">
    <property type="entry name" value="CheY-like"/>
    <property type="match status" value="1"/>
</dbReference>
<dbReference type="SMART" id="SM00091">
    <property type="entry name" value="PAS"/>
    <property type="match status" value="2"/>
</dbReference>
<dbReference type="Gene3D" id="3.40.50.2300">
    <property type="match status" value="1"/>
</dbReference>
<dbReference type="SMART" id="SM00448">
    <property type="entry name" value="REC"/>
    <property type="match status" value="1"/>
</dbReference>
<dbReference type="CDD" id="cd17574">
    <property type="entry name" value="REC_OmpR"/>
    <property type="match status" value="1"/>
</dbReference>
<dbReference type="InterPro" id="IPR035965">
    <property type="entry name" value="PAS-like_dom_sf"/>
</dbReference>
<dbReference type="Pfam" id="PF13426">
    <property type="entry name" value="PAS_9"/>
    <property type="match status" value="2"/>
</dbReference>
<keyword evidence="1" id="KW-0597">Phosphoprotein</keyword>
<dbReference type="InterPro" id="IPR011006">
    <property type="entry name" value="CheY-like_superfamily"/>
</dbReference>
<dbReference type="InterPro" id="IPR000014">
    <property type="entry name" value="PAS"/>
</dbReference>
<name>A0A1T4PVB2_9GAMM</name>
<gene>
    <name evidence="5" type="ORF">BTE48_09055</name>
</gene>
<keyword evidence="6" id="KW-1185">Reference proteome</keyword>
<comment type="caution">
    <text evidence="5">The sequence shown here is derived from an EMBL/GenBank/DDBJ whole genome shotgun (WGS) entry which is preliminary data.</text>
</comment>
<feature type="modified residue" description="4-aspartylphosphate" evidence="1">
    <location>
        <position position="55"/>
    </location>
</feature>
<dbReference type="InterPro" id="IPR001610">
    <property type="entry name" value="PAC"/>
</dbReference>
<dbReference type="PROSITE" id="PS50112">
    <property type="entry name" value="PAS"/>
    <property type="match status" value="2"/>
</dbReference>
<feature type="domain" description="PAS" evidence="3">
    <location>
        <begin position="255"/>
        <end position="301"/>
    </location>
</feature>
<dbReference type="PROSITE" id="PS50110">
    <property type="entry name" value="RESPONSE_REGULATORY"/>
    <property type="match status" value="1"/>
</dbReference>
<reference evidence="5 6" key="1">
    <citation type="submission" date="2017-01" db="EMBL/GenBank/DDBJ databases">
        <title>Genome Sequencing of a Marine Spirillum, Oceanospirillum multiglobuliferum ATCC 33336, from Japan.</title>
        <authorList>
            <person name="Carney J.G."/>
            <person name="Trachtenberg A.M."/>
            <person name="Rheaume B.A."/>
            <person name="Linnane J.D."/>
            <person name="Pitts N.L."/>
            <person name="Mykles D.L."/>
            <person name="Maclea K.S."/>
        </authorList>
    </citation>
    <scope>NUCLEOTIDE SEQUENCE [LARGE SCALE GENOMIC DNA]</scope>
    <source>
        <strain evidence="5 6">ATCC 33336</strain>
    </source>
</reference>
<dbReference type="InterPro" id="IPR000160">
    <property type="entry name" value="GGDEF_dom"/>
</dbReference>
<dbReference type="InterPro" id="IPR001789">
    <property type="entry name" value="Sig_transdc_resp-reg_receiver"/>
</dbReference>
<dbReference type="InterPro" id="IPR043128">
    <property type="entry name" value="Rev_trsase/Diguanyl_cyclase"/>
</dbReference>